<organism evidence="1 2">
    <name type="scientific">Tagetes erecta</name>
    <name type="common">African marigold</name>
    <dbReference type="NCBI Taxonomy" id="13708"/>
    <lineage>
        <taxon>Eukaryota</taxon>
        <taxon>Viridiplantae</taxon>
        <taxon>Streptophyta</taxon>
        <taxon>Embryophyta</taxon>
        <taxon>Tracheophyta</taxon>
        <taxon>Spermatophyta</taxon>
        <taxon>Magnoliopsida</taxon>
        <taxon>eudicotyledons</taxon>
        <taxon>Gunneridae</taxon>
        <taxon>Pentapetalae</taxon>
        <taxon>asterids</taxon>
        <taxon>campanulids</taxon>
        <taxon>Asterales</taxon>
        <taxon>Asteraceae</taxon>
        <taxon>Asteroideae</taxon>
        <taxon>Heliantheae alliance</taxon>
        <taxon>Tageteae</taxon>
        <taxon>Tagetes</taxon>
    </lineage>
</organism>
<dbReference type="Proteomes" id="UP001229421">
    <property type="component" value="Unassembled WGS sequence"/>
</dbReference>
<dbReference type="EMBL" id="JAUHHV010000004">
    <property type="protein sequence ID" value="KAK1427118.1"/>
    <property type="molecule type" value="Genomic_DNA"/>
</dbReference>
<evidence type="ECO:0000313" key="1">
    <source>
        <dbReference type="EMBL" id="KAK1427118.1"/>
    </source>
</evidence>
<comment type="caution">
    <text evidence="1">The sequence shown here is derived from an EMBL/GenBank/DDBJ whole genome shotgun (WGS) entry which is preliminary data.</text>
</comment>
<sequence length="75" mass="8870">MTKTADHIIFHLSPSLYSDTIITFTFTKKKKKKKHWSLCTSLSNKLLSSNPEQIFFFNGEKHHLKLYQNLYPLQI</sequence>
<proteinExistence type="predicted"/>
<protein>
    <submittedName>
        <fullName evidence="1">Uncharacterized protein</fullName>
    </submittedName>
</protein>
<name>A0AAD8KT20_TARER</name>
<keyword evidence="2" id="KW-1185">Reference proteome</keyword>
<reference evidence="1" key="1">
    <citation type="journal article" date="2023" name="bioRxiv">
        <title>Improved chromosome-level genome assembly for marigold (Tagetes erecta).</title>
        <authorList>
            <person name="Jiang F."/>
            <person name="Yuan L."/>
            <person name="Wang S."/>
            <person name="Wang H."/>
            <person name="Xu D."/>
            <person name="Wang A."/>
            <person name="Fan W."/>
        </authorList>
    </citation>
    <scope>NUCLEOTIDE SEQUENCE</scope>
    <source>
        <strain evidence="1">WSJ</strain>
        <tissue evidence="1">Leaf</tissue>
    </source>
</reference>
<dbReference type="AlphaFoldDB" id="A0AAD8KT20"/>
<evidence type="ECO:0000313" key="2">
    <source>
        <dbReference type="Proteomes" id="UP001229421"/>
    </source>
</evidence>
<accession>A0AAD8KT20</accession>
<gene>
    <name evidence="1" type="ORF">QVD17_15801</name>
</gene>